<dbReference type="GO" id="GO:0006310">
    <property type="term" value="P:DNA recombination"/>
    <property type="evidence" value="ECO:0007669"/>
    <property type="project" value="UniProtKB-KW"/>
</dbReference>
<gene>
    <name evidence="6" type="ORF">J5837_15235</name>
</gene>
<dbReference type="PANTHER" id="PTHR30629">
    <property type="entry name" value="PROPHAGE INTEGRASE"/>
    <property type="match status" value="1"/>
</dbReference>
<dbReference type="InterPro" id="IPR050808">
    <property type="entry name" value="Phage_Integrase"/>
</dbReference>
<name>A0A940X498_9GAMM</name>
<evidence type="ECO:0000256" key="4">
    <source>
        <dbReference type="ARBA" id="ARBA00023172"/>
    </source>
</evidence>
<keyword evidence="7" id="KW-1185">Reference proteome</keyword>
<dbReference type="RefSeq" id="WP_210537642.1">
    <property type="nucleotide sequence ID" value="NZ_JAGKTC010000004.1"/>
</dbReference>
<dbReference type="InterPro" id="IPR011010">
    <property type="entry name" value="DNA_brk_join_enz"/>
</dbReference>
<dbReference type="PROSITE" id="PS51898">
    <property type="entry name" value="TYR_RECOMBINASE"/>
    <property type="match status" value="1"/>
</dbReference>
<dbReference type="GO" id="GO:0015074">
    <property type="term" value="P:DNA integration"/>
    <property type="evidence" value="ECO:0007669"/>
    <property type="project" value="UniProtKB-KW"/>
</dbReference>
<dbReference type="InterPro" id="IPR010998">
    <property type="entry name" value="Integrase_recombinase_N"/>
</dbReference>
<feature type="domain" description="Tyr recombinase" evidence="5">
    <location>
        <begin position="211"/>
        <end position="382"/>
    </location>
</feature>
<dbReference type="Pfam" id="PF00589">
    <property type="entry name" value="Phage_integrase"/>
    <property type="match status" value="1"/>
</dbReference>
<dbReference type="GO" id="GO:0003677">
    <property type="term" value="F:DNA binding"/>
    <property type="evidence" value="ECO:0007669"/>
    <property type="project" value="UniProtKB-KW"/>
</dbReference>
<dbReference type="Pfam" id="PF13356">
    <property type="entry name" value="Arm-DNA-bind_3"/>
    <property type="match status" value="1"/>
</dbReference>
<proteinExistence type="inferred from homology"/>
<evidence type="ECO:0000256" key="2">
    <source>
        <dbReference type="ARBA" id="ARBA00022908"/>
    </source>
</evidence>
<comment type="caution">
    <text evidence="6">The sequence shown here is derived from an EMBL/GenBank/DDBJ whole genome shotgun (WGS) entry which is preliminary data.</text>
</comment>
<dbReference type="InterPro" id="IPR025166">
    <property type="entry name" value="Integrase_DNA_bind_dom"/>
</dbReference>
<evidence type="ECO:0000313" key="6">
    <source>
        <dbReference type="EMBL" id="MBP3985763.1"/>
    </source>
</evidence>
<dbReference type="InterPro" id="IPR002104">
    <property type="entry name" value="Integrase_catalytic"/>
</dbReference>
<keyword evidence="3 6" id="KW-0238">DNA-binding</keyword>
<dbReference type="Pfam" id="PF22022">
    <property type="entry name" value="Phage_int_M"/>
    <property type="match status" value="1"/>
</dbReference>
<dbReference type="Gene3D" id="1.10.150.130">
    <property type="match status" value="1"/>
</dbReference>
<keyword evidence="2" id="KW-0229">DNA integration</keyword>
<reference evidence="6" key="1">
    <citation type="journal article" date="2016" name="Int. J. Syst. Evol. Microbiol.">
        <title>Pseudoxanthomonas helianthi sp. nov., isolated from roots of Jerusalem artichoke (Helianthus tuberosus).</title>
        <authorList>
            <person name="Kittiwongwattana C."/>
            <person name="Thawai C."/>
        </authorList>
    </citation>
    <scope>NUCLEOTIDE SEQUENCE</scope>
    <source>
        <strain evidence="6">110414</strain>
    </source>
</reference>
<sequence>MPKKTKEIAAAQLPRLPVGMHAAGGATGLYLRVAPSGARNWILRVTVGNRRRDMGLGGWPDVPLAEARDRARQARRKIEEGIDPIEARRAAKTVLRETPSFSECARRTIEAKRPEWKSAKHAEQWKSTLDTYAKPVVGNMPVDQVELRHVVEILSPIWIEKTETATRLRARLEAVLAWAGASGFRKGENPARWRGNLDAVLAKPGKVAKVEHHRALPLSQLSAFVAQLRKREGASARALEFLILTATRSGEVRGATWEEIDLKENVWTIPASRMKAGKEHRVPLTARTVALLKKLPRFAHTPLLFPAERGGMLSDMALTALMRRMDVDAVPHGFRSTFRDWAAEHTEYPRDVAEMALAHTIGDKVEAAYRRGDLFSKRTAMMADWAKFAAGGKK</sequence>
<dbReference type="CDD" id="cd00801">
    <property type="entry name" value="INT_P4_C"/>
    <property type="match status" value="1"/>
</dbReference>
<evidence type="ECO:0000313" key="7">
    <source>
        <dbReference type="Proteomes" id="UP000673447"/>
    </source>
</evidence>
<evidence type="ECO:0000256" key="1">
    <source>
        <dbReference type="ARBA" id="ARBA00008857"/>
    </source>
</evidence>
<comment type="similarity">
    <text evidence="1">Belongs to the 'phage' integrase family.</text>
</comment>
<evidence type="ECO:0000256" key="3">
    <source>
        <dbReference type="ARBA" id="ARBA00023125"/>
    </source>
</evidence>
<organism evidence="6 7">
    <name type="scientific">Pseudoxanthomonas helianthi</name>
    <dbReference type="NCBI Taxonomy" id="1453541"/>
    <lineage>
        <taxon>Bacteria</taxon>
        <taxon>Pseudomonadati</taxon>
        <taxon>Pseudomonadota</taxon>
        <taxon>Gammaproteobacteria</taxon>
        <taxon>Lysobacterales</taxon>
        <taxon>Lysobacteraceae</taxon>
        <taxon>Pseudoxanthomonas</taxon>
    </lineage>
</organism>
<dbReference type="SUPFAM" id="SSF56349">
    <property type="entry name" value="DNA breaking-rejoining enzymes"/>
    <property type="match status" value="1"/>
</dbReference>
<evidence type="ECO:0000259" key="5">
    <source>
        <dbReference type="PROSITE" id="PS51898"/>
    </source>
</evidence>
<protein>
    <submittedName>
        <fullName evidence="6">Integrase arm-type DNA-binding domain-containing protein</fullName>
    </submittedName>
</protein>
<dbReference type="Gene3D" id="3.30.160.390">
    <property type="entry name" value="Integrase, DNA-binding domain"/>
    <property type="match status" value="1"/>
</dbReference>
<keyword evidence="4" id="KW-0233">DNA recombination</keyword>
<reference evidence="6" key="2">
    <citation type="submission" date="2021-03" db="EMBL/GenBank/DDBJ databases">
        <authorList>
            <person name="Cao W."/>
        </authorList>
    </citation>
    <scope>NUCLEOTIDE SEQUENCE</scope>
    <source>
        <strain evidence="6">110414</strain>
    </source>
</reference>
<dbReference type="Gene3D" id="1.10.443.10">
    <property type="entry name" value="Intergrase catalytic core"/>
    <property type="match status" value="1"/>
</dbReference>
<dbReference type="AlphaFoldDB" id="A0A940X498"/>
<dbReference type="InterPro" id="IPR038488">
    <property type="entry name" value="Integrase_DNA-bd_sf"/>
</dbReference>
<dbReference type="PANTHER" id="PTHR30629:SF2">
    <property type="entry name" value="PROPHAGE INTEGRASE INTS-RELATED"/>
    <property type="match status" value="1"/>
</dbReference>
<dbReference type="InterPro" id="IPR053876">
    <property type="entry name" value="Phage_int_M"/>
</dbReference>
<accession>A0A940X498</accession>
<dbReference type="InterPro" id="IPR013762">
    <property type="entry name" value="Integrase-like_cat_sf"/>
</dbReference>
<dbReference type="Proteomes" id="UP000673447">
    <property type="component" value="Unassembled WGS sequence"/>
</dbReference>
<dbReference type="EMBL" id="JAGKTC010000004">
    <property type="protein sequence ID" value="MBP3985763.1"/>
    <property type="molecule type" value="Genomic_DNA"/>
</dbReference>